<dbReference type="PANTHER" id="PTHR10762:SF2">
    <property type="entry name" value="2-(3-AMINO-3-CARBOXYPROPYL)HISTIDINE SYNTHASE SUBUNIT 2"/>
    <property type="match status" value="1"/>
</dbReference>
<dbReference type="GO" id="GO:0090560">
    <property type="term" value="F:2-(3-amino-3-carboxypropyl)histidine synthase activity"/>
    <property type="evidence" value="ECO:0007669"/>
    <property type="project" value="InterPro"/>
</dbReference>
<comment type="similarity">
    <text evidence="3">Belongs to the DPH1/DPH2 family. DPH2 subfamily.</text>
</comment>
<organism evidence="14 15">
    <name type="scientific">Malassezia pachydermatis</name>
    <dbReference type="NCBI Taxonomy" id="77020"/>
    <lineage>
        <taxon>Eukaryota</taxon>
        <taxon>Fungi</taxon>
        <taxon>Dikarya</taxon>
        <taxon>Basidiomycota</taxon>
        <taxon>Ustilaginomycotina</taxon>
        <taxon>Malasseziomycetes</taxon>
        <taxon>Malasseziales</taxon>
        <taxon>Malasseziaceae</taxon>
        <taxon>Malassezia</taxon>
    </lineage>
</organism>
<dbReference type="FunFam" id="3.40.50.11860:FF:000001">
    <property type="entry name" value="2-(3-amino-3-carboxypropyl)histidine synthase subunit 2"/>
    <property type="match status" value="1"/>
</dbReference>
<evidence type="ECO:0000256" key="1">
    <source>
        <dbReference type="ARBA" id="ARBA00001966"/>
    </source>
</evidence>
<keyword evidence="15" id="KW-1185">Reference proteome</keyword>
<dbReference type="PANTHER" id="PTHR10762">
    <property type="entry name" value="DIPHTHAMIDE BIOSYNTHESIS PROTEIN"/>
    <property type="match status" value="1"/>
</dbReference>
<proteinExistence type="inferred from homology"/>
<dbReference type="NCBIfam" id="TIGR00322">
    <property type="entry name" value="diphth2_R"/>
    <property type="match status" value="1"/>
</dbReference>
<dbReference type="FunFam" id="3.40.50.11840:FF:000002">
    <property type="entry name" value="2-(3-amino-3-carboxypropyl)histidine synthase subunit 2"/>
    <property type="match status" value="1"/>
</dbReference>
<evidence type="ECO:0000313" key="15">
    <source>
        <dbReference type="Proteomes" id="UP000037751"/>
    </source>
</evidence>
<sequence length="588" mass="63532">MATAFSTADAAIIEHQVELNEDAVQATAHESGRNIMDLYDVEATAQRLVMQRGSSNLITPPLQRVALQFPDEALIDSVPLFHALNQALKNLTDTPPSLYILADTSYGSCCVDEVAAAHVRADAIVHYGHTCLSTTATLPALYVFPKRDIDIEAAVQGLLEAATQLPISDRRAVVLTYDVAYTHAAHHIYERLKSQWTSPIPLILSTIDTAFNFDAHMAARDSGASCAKSDSSQACACTTSCTRRPAPATSSDSTCEPISSLLHARQIPLPSDTPLSSTAVLYLGGESAALTHLLLTLGPTFPVASYDPKMNAARIETGKTNRLLMRRYATIQKARDASVIGLVIGTLGIHSYLPLLKELRRILTSPISKRKVYTISVGKLNPAKLANFQEIDAFVLIACPENSLLDTRDFMQPIVTPWEMMLAVQAHGGREVAWTGAYVLDFSDVMSHTAEMDVHASDDASDDERPHYSFATGAYVSRTRYGDTHTTKDSVSETEGHSDAATTTSQALQQLSLEPHQLTVRDPISGQLQKVLDSASLAHRAQRTWHGLDPNEGTGHAAILEQGKAGFAQAYRDADGTVEGHLAPSGPP</sequence>
<gene>
    <name evidence="14" type="ORF">Malapachy_2431</name>
</gene>
<dbReference type="STRING" id="77020.A0A0M9VQF6"/>
<comment type="pathway">
    <text evidence="2">Protein modification; peptidyl-diphthamide biosynthesis.</text>
</comment>
<dbReference type="Gene3D" id="3.40.50.11840">
    <property type="entry name" value="Diphthamide synthesis DPH1/DPH2 domain 1"/>
    <property type="match status" value="1"/>
</dbReference>
<dbReference type="AlphaFoldDB" id="A0A0M9VQF6"/>
<evidence type="ECO:0000256" key="9">
    <source>
        <dbReference type="ARBA" id="ARBA00032791"/>
    </source>
</evidence>
<evidence type="ECO:0000256" key="7">
    <source>
        <dbReference type="ARBA" id="ARBA00023014"/>
    </source>
</evidence>
<dbReference type="GeneID" id="28728795"/>
<evidence type="ECO:0000313" key="14">
    <source>
        <dbReference type="EMBL" id="KOS15469.1"/>
    </source>
</evidence>
<comment type="caution">
    <text evidence="14">The sequence shown here is derived from an EMBL/GenBank/DDBJ whole genome shotgun (WGS) entry which is preliminary data.</text>
</comment>
<evidence type="ECO:0000256" key="2">
    <source>
        <dbReference type="ARBA" id="ARBA00005156"/>
    </source>
</evidence>
<dbReference type="Proteomes" id="UP000037751">
    <property type="component" value="Unassembled WGS sequence"/>
</dbReference>
<evidence type="ECO:0000256" key="6">
    <source>
        <dbReference type="ARBA" id="ARBA00023004"/>
    </source>
</evidence>
<dbReference type="InterPro" id="IPR016435">
    <property type="entry name" value="DPH1/DPH2"/>
</dbReference>
<dbReference type="InterPro" id="IPR042263">
    <property type="entry name" value="DPH1/DPH2_1"/>
</dbReference>
<reference evidence="14 15" key="1">
    <citation type="submission" date="2015-07" db="EMBL/GenBank/DDBJ databases">
        <title>Draft Genome Sequence of Malassezia furfur CBS1878 and Malassezia pachydermatis CBS1879.</title>
        <authorList>
            <person name="Triana S."/>
            <person name="Ohm R."/>
            <person name="Gonzalez A."/>
            <person name="DeCock H."/>
            <person name="Restrepo S."/>
            <person name="Celis A."/>
        </authorList>
    </citation>
    <scope>NUCLEOTIDE SEQUENCE [LARGE SCALE GENOMIC DNA]</scope>
    <source>
        <strain evidence="14 15">CBS 1879</strain>
    </source>
</reference>
<dbReference type="InterPro" id="IPR042265">
    <property type="entry name" value="DPH1/DPH2_3"/>
</dbReference>
<comment type="cofactor">
    <cofactor evidence="1">
        <name>[4Fe-4S] cluster</name>
        <dbReference type="ChEBI" id="CHEBI:49883"/>
    </cofactor>
</comment>
<dbReference type="Gene3D" id="3.40.50.11860">
    <property type="entry name" value="Diphthamide synthesis DPH1/DPH2 domain 3"/>
    <property type="match status" value="1"/>
</dbReference>
<feature type="region of interest" description="Disordered" evidence="13">
    <location>
        <begin position="481"/>
        <end position="503"/>
    </location>
</feature>
<comment type="subunit">
    <text evidence="10">Component of the 2-(3-amino-3-carboxypropyl)histidine synthase complex composed of DPH1, DPH2, DPH3 and a NADH-dependent reductase, predominantly CBR1.</text>
</comment>
<evidence type="ECO:0000256" key="11">
    <source>
        <dbReference type="ARBA" id="ARBA00054092"/>
    </source>
</evidence>
<evidence type="ECO:0000256" key="10">
    <source>
        <dbReference type="ARBA" id="ARBA00034128"/>
    </source>
</evidence>
<dbReference type="GO" id="GO:0017183">
    <property type="term" value="P:protein histidyl modification to diphthamide"/>
    <property type="evidence" value="ECO:0007669"/>
    <property type="project" value="UniProtKB-UniPathway"/>
</dbReference>
<keyword evidence="7" id="KW-0411">Iron-sulfur</keyword>
<keyword evidence="5" id="KW-0479">Metal-binding</keyword>
<evidence type="ECO:0000256" key="12">
    <source>
        <dbReference type="ARBA" id="ARBA00080784"/>
    </source>
</evidence>
<dbReference type="SFLD" id="SFLDG01121">
    <property type="entry name" value="Diphthamide_biosynthesis"/>
    <property type="match status" value="1"/>
</dbReference>
<dbReference type="OrthoDB" id="449241at2759"/>
<feature type="compositionally biased region" description="Basic and acidic residues" evidence="13">
    <location>
        <begin position="481"/>
        <end position="498"/>
    </location>
</feature>
<keyword evidence="6" id="KW-0408">Iron</keyword>
<dbReference type="GO" id="GO:0046872">
    <property type="term" value="F:metal ion binding"/>
    <property type="evidence" value="ECO:0007669"/>
    <property type="project" value="UniProtKB-KW"/>
</dbReference>
<dbReference type="EMBL" id="LGAV01000002">
    <property type="protein sequence ID" value="KOS15469.1"/>
    <property type="molecule type" value="Genomic_DNA"/>
</dbReference>
<comment type="function">
    <text evidence="11">Required for the first step of diphthamide biosynthesis, a post-translational modification of histidine which occurs in elongation factor 2. DPH1 and DPH2 transfer a 3-amino-3-carboxypropyl (ACP) group from S-adenosyl-L-methionine (SAM) to a histidine residue, the reaction is assisted by a reduction system comprising DPH3 and a NADH-dependent reductase, predominantly CBR1. Facilitates the reduction of the catalytic iron-sulfur cluster found in the DPH1 subunit.</text>
</comment>
<evidence type="ECO:0000256" key="8">
    <source>
        <dbReference type="ARBA" id="ARBA00032573"/>
    </source>
</evidence>
<name>A0A0M9VQF6_9BASI</name>
<dbReference type="VEuPathDB" id="FungiDB:Malapachy_2431"/>
<dbReference type="UniPathway" id="UPA00559"/>
<dbReference type="RefSeq" id="XP_017993101.1">
    <property type="nucleotide sequence ID" value="XM_018136920.1"/>
</dbReference>
<evidence type="ECO:0000256" key="5">
    <source>
        <dbReference type="ARBA" id="ARBA00022723"/>
    </source>
</evidence>
<evidence type="ECO:0000256" key="13">
    <source>
        <dbReference type="SAM" id="MobiDB-lite"/>
    </source>
</evidence>
<dbReference type="SFLD" id="SFLDS00032">
    <property type="entry name" value="Radical_SAM_3-amino-3-carboxyp"/>
    <property type="match status" value="1"/>
</dbReference>
<evidence type="ECO:0000256" key="3">
    <source>
        <dbReference type="ARBA" id="ARBA00006179"/>
    </source>
</evidence>
<dbReference type="Pfam" id="PF01866">
    <property type="entry name" value="Diphthamide_syn"/>
    <property type="match status" value="1"/>
</dbReference>
<protein>
    <recommendedName>
        <fullName evidence="4">2-(3-amino-3-carboxypropyl)histidine synthase subunit 2</fullName>
    </recommendedName>
    <alternativeName>
        <fullName evidence="8">Diphthamide biosynthesis protein 2</fullName>
    </alternativeName>
    <alternativeName>
        <fullName evidence="9">Diphtheria toxin resistance protein 2</fullName>
    </alternativeName>
    <alternativeName>
        <fullName evidence="12">S-adenosyl-L-methionine:L-histidine 3-amino-3-carboxypropyltransferase 2</fullName>
    </alternativeName>
</protein>
<accession>A0A0M9VQF6</accession>
<dbReference type="GO" id="GO:0051536">
    <property type="term" value="F:iron-sulfur cluster binding"/>
    <property type="evidence" value="ECO:0007669"/>
    <property type="project" value="UniProtKB-KW"/>
</dbReference>
<evidence type="ECO:0000256" key="4">
    <source>
        <dbReference type="ARBA" id="ARBA00021914"/>
    </source>
</evidence>